<evidence type="ECO:0000313" key="4">
    <source>
        <dbReference type="Proteomes" id="UP000010473"/>
    </source>
</evidence>
<evidence type="ECO:0008006" key="5">
    <source>
        <dbReference type="Google" id="ProtNLM"/>
    </source>
</evidence>
<dbReference type="SUPFAM" id="SSF50118">
    <property type="entry name" value="Cell growth inhibitor/plasmid maintenance toxic component"/>
    <property type="match status" value="1"/>
</dbReference>
<dbReference type="eggNOG" id="COG2337">
    <property type="taxonomic scope" value="Bacteria"/>
</dbReference>
<dbReference type="Pfam" id="PF02452">
    <property type="entry name" value="PemK_toxin"/>
    <property type="match status" value="1"/>
</dbReference>
<dbReference type="EMBL" id="CP003653">
    <property type="protein sequence ID" value="AFZ37276.1"/>
    <property type="molecule type" value="Genomic_DNA"/>
</dbReference>
<gene>
    <name evidence="3" type="ordered locus">Sta7437_3784</name>
</gene>
<evidence type="ECO:0000313" key="3">
    <source>
        <dbReference type="EMBL" id="AFZ37276.1"/>
    </source>
</evidence>
<dbReference type="OrthoDB" id="129822at2"/>
<organism evidence="3 4">
    <name type="scientific">Stanieria cyanosphaera (strain ATCC 29371 / PCC 7437)</name>
    <dbReference type="NCBI Taxonomy" id="111780"/>
    <lineage>
        <taxon>Bacteria</taxon>
        <taxon>Bacillati</taxon>
        <taxon>Cyanobacteriota</taxon>
        <taxon>Cyanophyceae</taxon>
        <taxon>Pleurocapsales</taxon>
        <taxon>Dermocarpellaceae</taxon>
        <taxon>Stanieria</taxon>
    </lineage>
</organism>
<dbReference type="KEGG" id="scs:Sta7437_3784"/>
<dbReference type="AlphaFoldDB" id="K9XYS2"/>
<comment type="similarity">
    <text evidence="1">Belongs to the PemK/MazF family.</text>
</comment>
<evidence type="ECO:0000256" key="2">
    <source>
        <dbReference type="ARBA" id="ARBA00022649"/>
    </source>
</evidence>
<evidence type="ECO:0000256" key="1">
    <source>
        <dbReference type="ARBA" id="ARBA00007521"/>
    </source>
</evidence>
<keyword evidence="2" id="KW-1277">Toxin-antitoxin system</keyword>
<dbReference type="InterPro" id="IPR003477">
    <property type="entry name" value="PemK-like"/>
</dbReference>
<reference evidence="4" key="1">
    <citation type="journal article" date="2013" name="Proc. Natl. Acad. Sci. U.S.A.">
        <title>Improving the coverage of the cyanobacterial phylum using diversity-driven genome sequencing.</title>
        <authorList>
            <person name="Shih P.M."/>
            <person name="Wu D."/>
            <person name="Latifi A."/>
            <person name="Axen S.D."/>
            <person name="Fewer D.P."/>
            <person name="Talla E."/>
            <person name="Calteau A."/>
            <person name="Cai F."/>
            <person name="Tandeau de Marsac N."/>
            <person name="Rippka R."/>
            <person name="Herdman M."/>
            <person name="Sivonen K."/>
            <person name="Coursin T."/>
            <person name="Laurent T."/>
            <person name="Goodwin L."/>
            <person name="Nolan M."/>
            <person name="Davenport K.W."/>
            <person name="Han C.S."/>
            <person name="Rubin E.M."/>
            <person name="Eisen J.A."/>
            <person name="Woyke T."/>
            <person name="Gugger M."/>
            <person name="Kerfeld C.A."/>
        </authorList>
    </citation>
    <scope>NUCLEOTIDE SEQUENCE [LARGE SCALE GENOMIC DNA]</scope>
    <source>
        <strain evidence="4">ATCC 29371 / PCC 7437</strain>
    </source>
</reference>
<sequence length="117" mass="13014">MKKLTVTYKQFDVVVVPFPFTDSSATKKRPALIISDATTFNRSIKKSVMAMITTVSHSPWALDVPITDLSSAGLKAKSIIRMKLFTLDDALVIKKIGKLATSDRDKIQKSLQQLFNL</sequence>
<dbReference type="Proteomes" id="UP000010473">
    <property type="component" value="Chromosome"/>
</dbReference>
<accession>K9XYS2</accession>
<proteinExistence type="inferred from homology"/>
<dbReference type="HOGENOM" id="CLU_121823_6_3_3"/>
<dbReference type="STRING" id="111780.Sta7437_3784"/>
<dbReference type="Gene3D" id="2.30.30.110">
    <property type="match status" value="1"/>
</dbReference>
<dbReference type="InterPro" id="IPR011067">
    <property type="entry name" value="Plasmid_toxin/cell-grow_inhib"/>
</dbReference>
<dbReference type="GO" id="GO:0003677">
    <property type="term" value="F:DNA binding"/>
    <property type="evidence" value="ECO:0007669"/>
    <property type="project" value="InterPro"/>
</dbReference>
<keyword evidence="4" id="KW-1185">Reference proteome</keyword>
<protein>
    <recommendedName>
        <fullName evidence="5">Transcriptional modulator of MazE/toxin, MazF</fullName>
    </recommendedName>
</protein>
<dbReference type="PATRIC" id="fig|111780.3.peg.3922"/>
<name>K9XYS2_STAC7</name>